<proteinExistence type="predicted"/>
<accession>A0AAU7P0G9</accession>
<dbReference type="AlphaFoldDB" id="A0AAU7P0G9"/>
<geneLocation type="plasmid" evidence="1 2">
    <name>unnamed2</name>
</geneLocation>
<keyword evidence="2" id="KW-1185">Reference proteome</keyword>
<dbReference type="RefSeq" id="WP_305906279.1">
    <property type="nucleotide sequence ID" value="NZ_CP157744.1"/>
</dbReference>
<keyword evidence="1" id="KW-0614">Plasmid</keyword>
<dbReference type="KEGG" id="mech:Q9L42_020765"/>
<name>A0AAU7P0G9_9GAMM</name>
<protein>
    <submittedName>
        <fullName evidence="1">Uncharacterized protein</fullName>
    </submittedName>
</protein>
<evidence type="ECO:0000313" key="2">
    <source>
        <dbReference type="Proteomes" id="UP001225378"/>
    </source>
</evidence>
<dbReference type="EMBL" id="CP157744">
    <property type="protein sequence ID" value="XBS22744.1"/>
    <property type="molecule type" value="Genomic_DNA"/>
</dbReference>
<evidence type="ECO:0000313" key="1">
    <source>
        <dbReference type="EMBL" id="XBS22744.1"/>
    </source>
</evidence>
<reference evidence="1 2" key="1">
    <citation type="journal article" date="2024" name="Microbiology">
        <title>Methylomarinum rosea sp. nov., a novel halophilic methanotrophic bacterium from the hypersaline Lake Elton.</title>
        <authorList>
            <person name="Suleimanov R.Z."/>
            <person name="Oshkin I.Y."/>
            <person name="Danilova O.V."/>
            <person name="Suzina N.E."/>
            <person name="Dedysh S.N."/>
        </authorList>
    </citation>
    <scope>NUCLEOTIDE SEQUENCE [LARGE SCALE GENOMIC DNA]</scope>
    <source>
        <strain evidence="1 2">Ch1-1</strain>
        <plasmid evidence="2">unnamed2</plasmid>
    </source>
</reference>
<organism evidence="1 2">
    <name type="scientific">Methylomarinum roseum</name>
    <dbReference type="NCBI Taxonomy" id="3067653"/>
    <lineage>
        <taxon>Bacteria</taxon>
        <taxon>Pseudomonadati</taxon>
        <taxon>Pseudomonadota</taxon>
        <taxon>Gammaproteobacteria</taxon>
        <taxon>Methylococcales</taxon>
        <taxon>Methylococcaceae</taxon>
        <taxon>Methylomarinum</taxon>
    </lineage>
</organism>
<gene>
    <name evidence="1" type="ORF">Q9L42_020765</name>
</gene>
<dbReference type="Proteomes" id="UP001225378">
    <property type="component" value="Plasmid unnamed2"/>
</dbReference>
<sequence length="86" mass="10039">MFHHQVRTPEHALLYLVDCTLATVSSMAMLKSRKKNEFNRQIGIAQKGINWIQDMKIDPFQTRAEDVINQFDSSVEKWSAQYLPKN</sequence>